<name>A0AAD7GAG1_MYCRO</name>
<organism evidence="2 3">
    <name type="scientific">Mycena rosella</name>
    <name type="common">Pink bonnet</name>
    <name type="synonym">Agaricus rosellus</name>
    <dbReference type="NCBI Taxonomy" id="1033263"/>
    <lineage>
        <taxon>Eukaryota</taxon>
        <taxon>Fungi</taxon>
        <taxon>Dikarya</taxon>
        <taxon>Basidiomycota</taxon>
        <taxon>Agaricomycotina</taxon>
        <taxon>Agaricomycetes</taxon>
        <taxon>Agaricomycetidae</taxon>
        <taxon>Agaricales</taxon>
        <taxon>Marasmiineae</taxon>
        <taxon>Mycenaceae</taxon>
        <taxon>Mycena</taxon>
    </lineage>
</organism>
<evidence type="ECO:0000259" key="1">
    <source>
        <dbReference type="Pfam" id="PF21962"/>
    </source>
</evidence>
<gene>
    <name evidence="2" type="ORF">B0H17DRAFT_1334587</name>
</gene>
<accession>A0AAD7GAG1</accession>
<sequence>MASDSTLAVFITATTLFPEELDHIFFLIQADSAQTDPEDRRWLLLPSKNLPSTPPGATQPPLPALSSGKNAFAGMSLAEINVFVRRHEDAFDALTISARNWLIVDQTCLGTATCLVCEQYYDIGNDEGVEGRGLIDEFRACRVPYEKAWSMIINLDIGNMHFVEWIDEAAGVQEDGSWKWLPF</sequence>
<reference evidence="2" key="1">
    <citation type="submission" date="2023-03" db="EMBL/GenBank/DDBJ databases">
        <title>Massive genome expansion in bonnet fungi (Mycena s.s.) driven by repeated elements and novel gene families across ecological guilds.</title>
        <authorList>
            <consortium name="Lawrence Berkeley National Laboratory"/>
            <person name="Harder C.B."/>
            <person name="Miyauchi S."/>
            <person name="Viragh M."/>
            <person name="Kuo A."/>
            <person name="Thoen E."/>
            <person name="Andreopoulos B."/>
            <person name="Lu D."/>
            <person name="Skrede I."/>
            <person name="Drula E."/>
            <person name="Henrissat B."/>
            <person name="Morin E."/>
            <person name="Kohler A."/>
            <person name="Barry K."/>
            <person name="LaButti K."/>
            <person name="Morin E."/>
            <person name="Salamov A."/>
            <person name="Lipzen A."/>
            <person name="Mereny Z."/>
            <person name="Hegedus B."/>
            <person name="Baldrian P."/>
            <person name="Stursova M."/>
            <person name="Weitz H."/>
            <person name="Taylor A."/>
            <person name="Grigoriev I.V."/>
            <person name="Nagy L.G."/>
            <person name="Martin F."/>
            <person name="Kauserud H."/>
        </authorList>
    </citation>
    <scope>NUCLEOTIDE SEQUENCE</scope>
    <source>
        <strain evidence="2">CBHHK067</strain>
    </source>
</reference>
<evidence type="ECO:0000313" key="2">
    <source>
        <dbReference type="EMBL" id="KAJ7675564.1"/>
    </source>
</evidence>
<dbReference type="Proteomes" id="UP001221757">
    <property type="component" value="Unassembled WGS sequence"/>
</dbReference>
<protein>
    <recommendedName>
        <fullName evidence="1">DUF6924 domain-containing protein</fullName>
    </recommendedName>
</protein>
<proteinExistence type="predicted"/>
<dbReference type="Pfam" id="PF21962">
    <property type="entry name" value="DUF6924"/>
    <property type="match status" value="1"/>
</dbReference>
<dbReference type="InterPro" id="IPR053832">
    <property type="entry name" value="DUF6924"/>
</dbReference>
<feature type="domain" description="DUF6924" evidence="1">
    <location>
        <begin position="69"/>
        <end position="169"/>
    </location>
</feature>
<keyword evidence="3" id="KW-1185">Reference proteome</keyword>
<evidence type="ECO:0000313" key="3">
    <source>
        <dbReference type="Proteomes" id="UP001221757"/>
    </source>
</evidence>
<dbReference type="EMBL" id="JARKIE010000147">
    <property type="protein sequence ID" value="KAJ7675564.1"/>
    <property type="molecule type" value="Genomic_DNA"/>
</dbReference>
<dbReference type="AlphaFoldDB" id="A0AAD7GAG1"/>
<comment type="caution">
    <text evidence="2">The sequence shown here is derived from an EMBL/GenBank/DDBJ whole genome shotgun (WGS) entry which is preliminary data.</text>
</comment>